<gene>
    <name evidence="2" type="ORF">M427DRAFT_38817</name>
</gene>
<evidence type="ECO:0008006" key="4">
    <source>
        <dbReference type="Google" id="ProtNLM"/>
    </source>
</evidence>
<feature type="compositionally biased region" description="Low complexity" evidence="1">
    <location>
        <begin position="212"/>
        <end position="233"/>
    </location>
</feature>
<evidence type="ECO:0000313" key="2">
    <source>
        <dbReference type="EMBL" id="KXS09483.1"/>
    </source>
</evidence>
<evidence type="ECO:0000256" key="1">
    <source>
        <dbReference type="SAM" id="MobiDB-lite"/>
    </source>
</evidence>
<feature type="compositionally biased region" description="Low complexity" evidence="1">
    <location>
        <begin position="127"/>
        <end position="138"/>
    </location>
</feature>
<accession>A0A138ZZC1</accession>
<feature type="compositionally biased region" description="Basic residues" evidence="1">
    <location>
        <begin position="304"/>
        <end position="313"/>
    </location>
</feature>
<proteinExistence type="predicted"/>
<sequence length="454" mass="49212">MEAADATLYALEGQDKPPSPPRAPESRHLDAAQRRPSFTPDFGAWNLKAQPPPGITSPELAPVISVDLTKPTVPAMKDPKEMTVLERRRSIGANIPPLHDIITSTNPKADKSLKVADVRGPPPIPLPFDAAPAPLDMARQQPASVNRAPSGKKKHQHSRSLTDETLRFDQVAAPPPSDFSGAGASPRRNHLSRSGTVPLMAPPLSRADSSQSPVSRRLPARSPLSSSTRTSVSGDTLVFSKRTGSSTILHVESRLSAGGLSDVSWGADPYAAAAPPREMPNAFMIPEERPDEVYDKMDVEQRRAQGHGHRKSNSRTERSPASQVGHTPDGGHEDQDRHRRRSRSRSRSRRSRSPSAATSPTERNGGGDAGAGGESGAGGNRARRRSRSRRRRDSPDEYAFEYKSTYNDEQKTAVPVTEGRFVKRASSSGGNSTGGERKSRKGHNRSRSREADLY</sequence>
<feature type="region of interest" description="Disordered" evidence="1">
    <location>
        <begin position="1"/>
        <end position="59"/>
    </location>
</feature>
<protein>
    <recommendedName>
        <fullName evidence="4">Pal1-domain-containing protein</fullName>
    </recommendedName>
</protein>
<dbReference type="Proteomes" id="UP000070544">
    <property type="component" value="Unassembled WGS sequence"/>
</dbReference>
<reference evidence="2 3" key="1">
    <citation type="journal article" date="2015" name="Genome Biol. Evol.">
        <title>Phylogenomic analyses indicate that early fungi evolved digesting cell walls of algal ancestors of land plants.</title>
        <authorList>
            <person name="Chang Y."/>
            <person name="Wang S."/>
            <person name="Sekimoto S."/>
            <person name="Aerts A.L."/>
            <person name="Choi C."/>
            <person name="Clum A."/>
            <person name="LaButti K.M."/>
            <person name="Lindquist E.A."/>
            <person name="Yee Ngan C."/>
            <person name="Ohm R.A."/>
            <person name="Salamov A.A."/>
            <person name="Grigoriev I.V."/>
            <person name="Spatafora J.W."/>
            <person name="Berbee M.L."/>
        </authorList>
    </citation>
    <scope>NUCLEOTIDE SEQUENCE [LARGE SCALE GENOMIC DNA]</scope>
    <source>
        <strain evidence="2 3">JEL478</strain>
    </source>
</reference>
<feature type="region of interest" description="Disordered" evidence="1">
    <location>
        <begin position="96"/>
        <end position="233"/>
    </location>
</feature>
<dbReference type="EMBL" id="KQ965861">
    <property type="protein sequence ID" value="KXS09483.1"/>
    <property type="molecule type" value="Genomic_DNA"/>
</dbReference>
<feature type="compositionally biased region" description="Basic and acidic residues" evidence="1">
    <location>
        <begin position="108"/>
        <end position="117"/>
    </location>
</feature>
<evidence type="ECO:0000313" key="3">
    <source>
        <dbReference type="Proteomes" id="UP000070544"/>
    </source>
</evidence>
<name>A0A138ZZC1_GONPJ</name>
<feature type="region of interest" description="Disordered" evidence="1">
    <location>
        <begin position="256"/>
        <end position="454"/>
    </location>
</feature>
<feature type="compositionally biased region" description="Basic and acidic residues" evidence="1">
    <location>
        <begin position="286"/>
        <end position="303"/>
    </location>
</feature>
<dbReference type="AlphaFoldDB" id="A0A138ZZC1"/>
<feature type="compositionally biased region" description="Basic residues" evidence="1">
    <location>
        <begin position="338"/>
        <end position="352"/>
    </location>
</feature>
<feature type="compositionally biased region" description="Basic residues" evidence="1">
    <location>
        <begin position="381"/>
        <end position="392"/>
    </location>
</feature>
<feature type="compositionally biased region" description="Gly residues" evidence="1">
    <location>
        <begin position="364"/>
        <end position="379"/>
    </location>
</feature>
<organism evidence="2 3">
    <name type="scientific">Gonapodya prolifera (strain JEL478)</name>
    <name type="common">Monoblepharis prolifera</name>
    <dbReference type="NCBI Taxonomy" id="1344416"/>
    <lineage>
        <taxon>Eukaryota</taxon>
        <taxon>Fungi</taxon>
        <taxon>Fungi incertae sedis</taxon>
        <taxon>Chytridiomycota</taxon>
        <taxon>Chytridiomycota incertae sedis</taxon>
        <taxon>Monoblepharidomycetes</taxon>
        <taxon>Monoblepharidales</taxon>
        <taxon>Gonapodyaceae</taxon>
        <taxon>Gonapodya</taxon>
    </lineage>
</organism>
<keyword evidence="3" id="KW-1185">Reference proteome</keyword>
<feature type="compositionally biased region" description="Basic and acidic residues" evidence="1">
    <location>
        <begin position="24"/>
        <end position="33"/>
    </location>
</feature>